<reference evidence="15" key="1">
    <citation type="journal article" date="2020" name="Stud. Mycol.">
        <title>101 Dothideomycetes genomes: a test case for predicting lifestyles and emergence of pathogens.</title>
        <authorList>
            <person name="Haridas S."/>
            <person name="Albert R."/>
            <person name="Binder M."/>
            <person name="Bloem J."/>
            <person name="Labutti K."/>
            <person name="Salamov A."/>
            <person name="Andreopoulos B."/>
            <person name="Baker S."/>
            <person name="Barry K."/>
            <person name="Bills G."/>
            <person name="Bluhm B."/>
            <person name="Cannon C."/>
            <person name="Castanera R."/>
            <person name="Culley D."/>
            <person name="Daum C."/>
            <person name="Ezra D."/>
            <person name="Gonzalez J."/>
            <person name="Henrissat B."/>
            <person name="Kuo A."/>
            <person name="Liang C."/>
            <person name="Lipzen A."/>
            <person name="Lutzoni F."/>
            <person name="Magnuson J."/>
            <person name="Mondo S."/>
            <person name="Nolan M."/>
            <person name="Ohm R."/>
            <person name="Pangilinan J."/>
            <person name="Park H.-J."/>
            <person name="Ramirez L."/>
            <person name="Alfaro M."/>
            <person name="Sun H."/>
            <person name="Tritt A."/>
            <person name="Yoshinaga Y."/>
            <person name="Zwiers L.-H."/>
            <person name="Turgeon B."/>
            <person name="Goodwin S."/>
            <person name="Spatafora J."/>
            <person name="Crous P."/>
            <person name="Grigoriev I."/>
        </authorList>
    </citation>
    <scope>NUCLEOTIDE SEQUENCE</scope>
    <source>
        <strain evidence="15">CBS 113979</strain>
    </source>
</reference>
<dbReference type="Pfam" id="PF05207">
    <property type="entry name" value="Zn_ribbon_CSL"/>
    <property type="match status" value="1"/>
</dbReference>
<evidence type="ECO:0000256" key="6">
    <source>
        <dbReference type="ARBA" id="ARBA00021797"/>
    </source>
</evidence>
<evidence type="ECO:0000256" key="9">
    <source>
        <dbReference type="ARBA" id="ARBA00022833"/>
    </source>
</evidence>
<dbReference type="CDD" id="cd06257">
    <property type="entry name" value="DnaJ"/>
    <property type="match status" value="1"/>
</dbReference>
<keyword evidence="16" id="KW-1185">Reference proteome</keyword>
<protein>
    <recommendedName>
        <fullName evidence="6">Diphthamide biosynthesis protein 4</fullName>
    </recommendedName>
</protein>
<dbReference type="SMART" id="SM00271">
    <property type="entry name" value="DnaJ"/>
    <property type="match status" value="1"/>
</dbReference>
<evidence type="ECO:0000256" key="4">
    <source>
        <dbReference type="ARBA" id="ARBA00005156"/>
    </source>
</evidence>
<dbReference type="GO" id="GO:0005634">
    <property type="term" value="C:nucleus"/>
    <property type="evidence" value="ECO:0007669"/>
    <property type="project" value="UniProtKB-SubCell"/>
</dbReference>
<comment type="similarity">
    <text evidence="5">Belongs to the DPH4 family.</text>
</comment>
<evidence type="ECO:0000256" key="2">
    <source>
        <dbReference type="ARBA" id="ARBA00004123"/>
    </source>
</evidence>
<comment type="subcellular location">
    <subcellularLocation>
        <location evidence="3">Cytoplasm</location>
    </subcellularLocation>
    <subcellularLocation>
        <location evidence="2">Nucleus</location>
    </subcellularLocation>
</comment>
<proteinExistence type="inferred from homology"/>
<evidence type="ECO:0000259" key="14">
    <source>
        <dbReference type="PROSITE" id="PS51074"/>
    </source>
</evidence>
<dbReference type="Pfam" id="PF00226">
    <property type="entry name" value="DnaJ"/>
    <property type="match status" value="1"/>
</dbReference>
<evidence type="ECO:0000313" key="15">
    <source>
        <dbReference type="EMBL" id="KAF1987801.1"/>
    </source>
</evidence>
<comment type="function">
    <text evidence="1">Required for the first step of diphthamide biosynthesis, the transfer of 3-amino-3-carboxypropyl from S-adenosyl-L-methionine to a histidine residue. Diphthamide is a post-translational modification of histidine which occurs in elongation factor 2.</text>
</comment>
<dbReference type="EMBL" id="ML977151">
    <property type="protein sequence ID" value="KAF1987801.1"/>
    <property type="molecule type" value="Genomic_DNA"/>
</dbReference>
<organism evidence="15 16">
    <name type="scientific">Aulographum hederae CBS 113979</name>
    <dbReference type="NCBI Taxonomy" id="1176131"/>
    <lineage>
        <taxon>Eukaryota</taxon>
        <taxon>Fungi</taxon>
        <taxon>Dikarya</taxon>
        <taxon>Ascomycota</taxon>
        <taxon>Pezizomycotina</taxon>
        <taxon>Dothideomycetes</taxon>
        <taxon>Pleosporomycetidae</taxon>
        <taxon>Aulographales</taxon>
        <taxon>Aulographaceae</taxon>
    </lineage>
</organism>
<dbReference type="PROSITE" id="PS50076">
    <property type="entry name" value="DNAJ_2"/>
    <property type="match status" value="1"/>
</dbReference>
<evidence type="ECO:0000256" key="7">
    <source>
        <dbReference type="ARBA" id="ARBA00022490"/>
    </source>
</evidence>
<dbReference type="GO" id="GO:0046872">
    <property type="term" value="F:metal ion binding"/>
    <property type="evidence" value="ECO:0007669"/>
    <property type="project" value="UniProtKB-KW"/>
</dbReference>
<dbReference type="PANTHER" id="PTHR21454">
    <property type="entry name" value="DPH3 HOMOLOG-RELATED"/>
    <property type="match status" value="1"/>
</dbReference>
<dbReference type="InterPro" id="IPR036869">
    <property type="entry name" value="J_dom_sf"/>
</dbReference>
<dbReference type="GO" id="GO:0005737">
    <property type="term" value="C:cytoplasm"/>
    <property type="evidence" value="ECO:0007669"/>
    <property type="project" value="UniProtKB-SubCell"/>
</dbReference>
<dbReference type="InterPro" id="IPR007872">
    <property type="entry name" value="DPH_MB_dom"/>
</dbReference>
<comment type="pathway">
    <text evidence="4">Protein modification; peptidyl-diphthamide biosynthesis.</text>
</comment>
<dbReference type="UniPathway" id="UPA00559"/>
<keyword evidence="7" id="KW-0963">Cytoplasm</keyword>
<accession>A0A6G1H3L0</accession>
<evidence type="ECO:0000259" key="13">
    <source>
        <dbReference type="PROSITE" id="PS50076"/>
    </source>
</evidence>
<dbReference type="PROSITE" id="PS51074">
    <property type="entry name" value="DPH_MB"/>
    <property type="match status" value="1"/>
</dbReference>
<keyword evidence="11" id="KW-0539">Nucleus</keyword>
<evidence type="ECO:0000256" key="8">
    <source>
        <dbReference type="ARBA" id="ARBA00022723"/>
    </source>
</evidence>
<evidence type="ECO:0000256" key="11">
    <source>
        <dbReference type="ARBA" id="ARBA00023242"/>
    </source>
</evidence>
<dbReference type="PANTHER" id="PTHR21454:SF46">
    <property type="entry name" value="DIPHTHAMIDE BIOSYNTHESIS PROTEIN 4"/>
    <property type="match status" value="1"/>
</dbReference>
<dbReference type="OrthoDB" id="445556at2759"/>
<keyword evidence="10" id="KW-0408">Iron</keyword>
<feature type="region of interest" description="Disordered" evidence="12">
    <location>
        <begin position="1"/>
        <end position="51"/>
    </location>
</feature>
<feature type="domain" description="DPH-type MB" evidence="14">
    <location>
        <begin position="102"/>
        <end position="166"/>
    </location>
</feature>
<dbReference type="SUPFAM" id="SSF144217">
    <property type="entry name" value="CSL zinc finger"/>
    <property type="match status" value="1"/>
</dbReference>
<sequence length="179" mass="19372">MNAYALLSLPSPSPARPALTADQIKQAYRRALLTHHPDKSPSPSVSNTAKLPAKTPTIDEISHAYHTLSTPSLRQQHDRQLLLSLSDSDPNLALQQHKSPNAPETLDLDDLAFDGSSSTWYRACRCGMDRAYSVDEEQLEAAAEAGEREVLLECGGCSLWVRVGFGVAEDGEEESGKGG</sequence>
<dbReference type="GO" id="GO:0017183">
    <property type="term" value="P:protein histidyl modification to diphthamide"/>
    <property type="evidence" value="ECO:0007669"/>
    <property type="project" value="UniProtKB-UniPathway"/>
</dbReference>
<dbReference type="SUPFAM" id="SSF46565">
    <property type="entry name" value="Chaperone J-domain"/>
    <property type="match status" value="1"/>
</dbReference>
<dbReference type="Gene3D" id="3.10.660.10">
    <property type="entry name" value="DPH Zinc finger"/>
    <property type="match status" value="1"/>
</dbReference>
<dbReference type="AlphaFoldDB" id="A0A6G1H3L0"/>
<name>A0A6G1H3L0_9PEZI</name>
<gene>
    <name evidence="15" type="ORF">K402DRAFT_420146</name>
</gene>
<feature type="domain" description="J" evidence="13">
    <location>
        <begin position="2"/>
        <end position="81"/>
    </location>
</feature>
<feature type="compositionally biased region" description="Low complexity" evidence="12">
    <location>
        <begin position="1"/>
        <end position="10"/>
    </location>
</feature>
<dbReference type="Gene3D" id="1.10.287.110">
    <property type="entry name" value="DnaJ domain"/>
    <property type="match status" value="1"/>
</dbReference>
<dbReference type="InterPro" id="IPR001623">
    <property type="entry name" value="DnaJ_domain"/>
</dbReference>
<evidence type="ECO:0000313" key="16">
    <source>
        <dbReference type="Proteomes" id="UP000800041"/>
    </source>
</evidence>
<keyword evidence="8" id="KW-0479">Metal-binding</keyword>
<dbReference type="InterPro" id="IPR036671">
    <property type="entry name" value="DPH_MB_sf"/>
</dbReference>
<dbReference type="InterPro" id="IPR044248">
    <property type="entry name" value="DPH3/4-like"/>
</dbReference>
<keyword evidence="9" id="KW-0862">Zinc</keyword>
<evidence type="ECO:0000256" key="1">
    <source>
        <dbReference type="ARBA" id="ARBA00003474"/>
    </source>
</evidence>
<evidence type="ECO:0000256" key="10">
    <source>
        <dbReference type="ARBA" id="ARBA00023004"/>
    </source>
</evidence>
<evidence type="ECO:0000256" key="12">
    <source>
        <dbReference type="SAM" id="MobiDB-lite"/>
    </source>
</evidence>
<evidence type="ECO:0000256" key="5">
    <source>
        <dbReference type="ARBA" id="ARBA00006169"/>
    </source>
</evidence>
<dbReference type="Proteomes" id="UP000800041">
    <property type="component" value="Unassembled WGS sequence"/>
</dbReference>
<evidence type="ECO:0000256" key="3">
    <source>
        <dbReference type="ARBA" id="ARBA00004496"/>
    </source>
</evidence>